<dbReference type="AlphaFoldDB" id="A0A6I8SS96"/>
<evidence type="ECO:0000256" key="2">
    <source>
        <dbReference type="SAM" id="SignalP"/>
    </source>
</evidence>
<feature type="domain" description="MD-2-related lipid-recognition" evidence="3">
    <location>
        <begin position="41"/>
        <end position="192"/>
    </location>
</feature>
<keyword evidence="1 2" id="KW-0732">Signal</keyword>
<evidence type="ECO:0000313" key="4">
    <source>
        <dbReference type="Ensembl" id="ENSXETP00000095996"/>
    </source>
</evidence>
<accession>A0A6I8SS96</accession>
<dbReference type="SMART" id="SM00737">
    <property type="entry name" value="ML"/>
    <property type="match status" value="1"/>
</dbReference>
<reference evidence="4" key="2">
    <citation type="submission" date="2020-05" db="UniProtKB">
        <authorList>
            <consortium name="Ensembl"/>
        </authorList>
    </citation>
    <scope>IDENTIFICATION</scope>
</reference>
<sequence length="201" mass="21978">MAQLLFCFLLTFAALGPFASEAAAPASLYNWMFLSVNDFTWSNCDGNWSGNIISLSVSPNPINIPGELTISIVLETTERLTAPTKIILTAKKKILLSWITLPCIDNIGSCTYDNICEVLDTSFPLGEPCPEPLHTYGIPCHCPFEAGVYSLPDTTLTLPDVDLPAWLANGNYRVTGVLIADNKEIGCGKFTFSLDSSSWWF</sequence>
<dbReference type="GeneTree" id="ENSGT00390000003288"/>
<dbReference type="InterPro" id="IPR028996">
    <property type="entry name" value="GM2-AP"/>
</dbReference>
<dbReference type="InterPro" id="IPR003172">
    <property type="entry name" value="ML_dom"/>
</dbReference>
<proteinExistence type="predicted"/>
<dbReference type="Gene3D" id="2.70.220.10">
    <property type="entry name" value="Ganglioside GM2 activator"/>
    <property type="match status" value="1"/>
</dbReference>
<evidence type="ECO:0000259" key="3">
    <source>
        <dbReference type="SMART" id="SM00737"/>
    </source>
</evidence>
<reference evidence="4" key="1">
    <citation type="journal article" date="2010" name="Science">
        <title>The genome of the Western clawed frog Xenopus tropicalis.</title>
        <authorList>
            <person name="Hellsten U."/>
            <person name="Harland R.M."/>
            <person name="Gilchrist M.J."/>
            <person name="Hendrix D."/>
            <person name="Jurka J."/>
            <person name="Kapitonov V."/>
            <person name="Ovcharenko I."/>
            <person name="Putnam N.H."/>
            <person name="Shu S."/>
            <person name="Taher L."/>
            <person name="Blitz I.L."/>
            <person name="Blumberg B."/>
            <person name="Dichmann D.S."/>
            <person name="Dubchak I."/>
            <person name="Amaya E."/>
            <person name="Detter J.C."/>
            <person name="Fletcher R."/>
            <person name="Gerhard D.S."/>
            <person name="Goodstein D."/>
            <person name="Graves T."/>
            <person name="Grigoriev I.V."/>
            <person name="Grimwood J."/>
            <person name="Kawashima T."/>
            <person name="Lindquist E."/>
            <person name="Lucas S.M."/>
            <person name="Mead P.E."/>
            <person name="Mitros T."/>
            <person name="Ogino H."/>
            <person name="Ohta Y."/>
            <person name="Poliakov A.V."/>
            <person name="Pollet N."/>
            <person name="Robert J."/>
            <person name="Salamov A."/>
            <person name="Sater A.K."/>
            <person name="Schmutz J."/>
            <person name="Terry A."/>
            <person name="Vize P.D."/>
            <person name="Warren W.C."/>
            <person name="Wells D."/>
            <person name="Wills A."/>
            <person name="Wilson R.K."/>
            <person name="Zimmerman L.B."/>
            <person name="Zorn A.M."/>
            <person name="Grainger R."/>
            <person name="Grammer T."/>
            <person name="Khokha M.K."/>
            <person name="Richardson P.M."/>
            <person name="Rokhsar D.S."/>
        </authorList>
    </citation>
    <scope>NUCLEOTIDE SEQUENCE [LARGE SCALE GENOMIC DNA]</scope>
    <source>
        <strain evidence="4">Nigerian</strain>
    </source>
</reference>
<organism evidence="4">
    <name type="scientific">Xenopus tropicalis</name>
    <name type="common">Western clawed frog</name>
    <name type="synonym">Silurana tropicalis</name>
    <dbReference type="NCBI Taxonomy" id="8364"/>
    <lineage>
        <taxon>Eukaryota</taxon>
        <taxon>Metazoa</taxon>
        <taxon>Chordata</taxon>
        <taxon>Craniata</taxon>
        <taxon>Vertebrata</taxon>
        <taxon>Euteleostomi</taxon>
        <taxon>Amphibia</taxon>
        <taxon>Batrachia</taxon>
        <taxon>Anura</taxon>
        <taxon>Pipoidea</taxon>
        <taxon>Pipidae</taxon>
        <taxon>Xenopodinae</taxon>
        <taxon>Xenopus</taxon>
        <taxon>Silurana</taxon>
    </lineage>
</organism>
<dbReference type="GO" id="GO:0006689">
    <property type="term" value="P:ganglioside catabolic process"/>
    <property type="evidence" value="ECO:0007669"/>
    <property type="project" value="InterPro"/>
</dbReference>
<gene>
    <name evidence="4" type="primary">LOC108644461</name>
</gene>
<evidence type="ECO:0000256" key="1">
    <source>
        <dbReference type="ARBA" id="ARBA00022729"/>
    </source>
</evidence>
<dbReference type="Bgee" id="ENSXETG00000040972">
    <property type="expression patterns" value="Expressed in heart and 1 other cell type or tissue"/>
</dbReference>
<dbReference type="Pfam" id="PF02221">
    <property type="entry name" value="E1_DerP2_DerF2"/>
    <property type="match status" value="1"/>
</dbReference>
<dbReference type="GO" id="GO:0016020">
    <property type="term" value="C:membrane"/>
    <property type="evidence" value="ECO:0007669"/>
    <property type="project" value="GOC"/>
</dbReference>
<dbReference type="Ensembl" id="ENSXETT00000075156">
    <property type="protein sequence ID" value="ENSXETP00000095996"/>
    <property type="gene ID" value="ENSXETG00000040972"/>
</dbReference>
<dbReference type="InterPro" id="IPR036846">
    <property type="entry name" value="GM2-AP_sf"/>
</dbReference>
<name>A0A6I8SS96_XENTR</name>
<protein>
    <submittedName>
        <fullName evidence="4">Ganglioside GM2 activator</fullName>
    </submittedName>
</protein>
<dbReference type="PANTHER" id="PTHR17357">
    <property type="entry name" value="GM2 GANGLIOSIDE ACTIVATOR PROTEIN"/>
    <property type="match status" value="1"/>
</dbReference>
<dbReference type="GO" id="GO:0008047">
    <property type="term" value="F:enzyme activator activity"/>
    <property type="evidence" value="ECO:0007669"/>
    <property type="project" value="InterPro"/>
</dbReference>
<dbReference type="SUPFAM" id="SSF63707">
    <property type="entry name" value="Ganglioside M2 (gm2) activator"/>
    <property type="match status" value="1"/>
</dbReference>
<dbReference type="PANTHER" id="PTHR17357:SF0">
    <property type="entry name" value="GANGLIOSIDE GM2 ACTIVATOR"/>
    <property type="match status" value="1"/>
</dbReference>
<feature type="signal peptide" evidence="2">
    <location>
        <begin position="1"/>
        <end position="22"/>
    </location>
</feature>
<feature type="chain" id="PRO_5030156110" evidence="2">
    <location>
        <begin position="23"/>
        <end position="201"/>
    </location>
</feature>